<dbReference type="PANTHER" id="PTHR33116">
    <property type="entry name" value="REVERSE TRANSCRIPTASE ZINC-BINDING DOMAIN-CONTAINING PROTEIN-RELATED-RELATED"/>
    <property type="match status" value="1"/>
</dbReference>
<dbReference type="InterPro" id="IPR036691">
    <property type="entry name" value="Endo/exonu/phosph_ase_sf"/>
</dbReference>
<dbReference type="Gene3D" id="3.60.10.10">
    <property type="entry name" value="Endonuclease/exonuclease/phosphatase"/>
    <property type="match status" value="1"/>
</dbReference>
<gene>
    <name evidence="3" type="primary">LOC140032820</name>
</gene>
<dbReference type="PANTHER" id="PTHR33116:SF86">
    <property type="entry name" value="REVERSE TRANSCRIPTASE DOMAIN-CONTAINING PROTEIN"/>
    <property type="match status" value="1"/>
</dbReference>
<proteinExistence type="predicted"/>
<dbReference type="SUPFAM" id="SSF56219">
    <property type="entry name" value="DNase I-like"/>
    <property type="match status" value="1"/>
</dbReference>
<sequence length="566" mass="65842">MKVAVWNCRGAGGPLAVPQLKEIINLHSPNLIFLCETKNQKKVMEKVRKRINYEKCFVVDALGKAGGLTLMWNSELDVVYVNSGGFYIESKIEEKDKQFSWWFIGVYASTDDRIRREQWRIINQEKGRWGEQWMMAGDLNDILSNEEKWGVPWTWSNQWEGSGLVQQRLDRCLANQGWIQHFKNARCTHLHKEASDHCIVLMDTEPVKKNYKRRFYFDQRWTFEEETNTVISNAWKEQQQGSRFFKVTRKIKACRLALMEWSRKKRNNSGEVIQRLKKQIEKAKQMEAGQRRDTIDELKCKLGKAYRDEEIYWAQKARNKWLKHRDKNTAFFHASVGIRRRQNRISALQKENGSWCETKEELVDEIGNHYSNICNTSQPVNTDDVLDGVPHTISQQIKRQVLMSGMAIFGTNNAKNGILPHLDDALLCCKATNQEAWKVQELLNKYARASGQLINLDKSAIYYSRNTDLDTRQEVCSILGNLREAFSGKYLGLPMVIGRTKNQVFGEVKASVTQRIQSWKRNLLSLAGKEVLLKSVIMALPNYTMSCFRIPKGMCRDISKQMARFW</sequence>
<evidence type="ECO:0000313" key="2">
    <source>
        <dbReference type="Proteomes" id="UP001652660"/>
    </source>
</evidence>
<dbReference type="RefSeq" id="XP_071929701.1">
    <property type="nucleotide sequence ID" value="XM_072073600.1"/>
</dbReference>
<dbReference type="GeneID" id="140032820"/>
<protein>
    <recommendedName>
        <fullName evidence="4">Endonuclease/exonuclease/phosphatase domain-containing protein</fullName>
    </recommendedName>
</protein>
<name>A0ABM4WD23_COFAR</name>
<organism evidence="2 3">
    <name type="scientific">Coffea arabica</name>
    <name type="common">Arabian coffee</name>
    <dbReference type="NCBI Taxonomy" id="13443"/>
    <lineage>
        <taxon>Eukaryota</taxon>
        <taxon>Viridiplantae</taxon>
        <taxon>Streptophyta</taxon>
        <taxon>Embryophyta</taxon>
        <taxon>Tracheophyta</taxon>
        <taxon>Spermatophyta</taxon>
        <taxon>Magnoliopsida</taxon>
        <taxon>eudicotyledons</taxon>
        <taxon>Gunneridae</taxon>
        <taxon>Pentapetalae</taxon>
        <taxon>asterids</taxon>
        <taxon>lamiids</taxon>
        <taxon>Gentianales</taxon>
        <taxon>Rubiaceae</taxon>
        <taxon>Ixoroideae</taxon>
        <taxon>Gardenieae complex</taxon>
        <taxon>Bertiereae - Coffeeae clade</taxon>
        <taxon>Coffeeae</taxon>
        <taxon>Coffea</taxon>
    </lineage>
</organism>
<evidence type="ECO:0008006" key="4">
    <source>
        <dbReference type="Google" id="ProtNLM"/>
    </source>
</evidence>
<keyword evidence="2" id="KW-1185">Reference proteome</keyword>
<keyword evidence="1" id="KW-0175">Coiled coil</keyword>
<reference evidence="3" key="1">
    <citation type="submission" date="2025-08" db="UniProtKB">
        <authorList>
            <consortium name="RefSeq"/>
        </authorList>
    </citation>
    <scope>IDENTIFICATION</scope>
    <source>
        <tissue evidence="3">Leaves</tissue>
    </source>
</reference>
<accession>A0ABM4WD23</accession>
<evidence type="ECO:0000256" key="1">
    <source>
        <dbReference type="SAM" id="Coils"/>
    </source>
</evidence>
<feature type="coiled-coil region" evidence="1">
    <location>
        <begin position="266"/>
        <end position="293"/>
    </location>
</feature>
<evidence type="ECO:0000313" key="3">
    <source>
        <dbReference type="RefSeq" id="XP_071929701.1"/>
    </source>
</evidence>
<dbReference type="Proteomes" id="UP001652660">
    <property type="component" value="Unplaced"/>
</dbReference>